<dbReference type="PATRIC" id="fig|1162668.3.peg.2049"/>
<proteinExistence type="predicted"/>
<evidence type="ECO:0000313" key="7">
    <source>
        <dbReference type="Proteomes" id="UP000007382"/>
    </source>
</evidence>
<evidence type="ECO:0000256" key="2">
    <source>
        <dbReference type="ARBA" id="ARBA00022630"/>
    </source>
</evidence>
<feature type="domain" description="RsdA/BaiN/AoA(So)-like insert" evidence="5">
    <location>
        <begin position="176"/>
        <end position="317"/>
    </location>
</feature>
<dbReference type="Proteomes" id="UP000007382">
    <property type="component" value="Chromosome"/>
</dbReference>
<sequence length="372" mass="41021">MCAISAGERGRRVLLVDHSRTLAGKIRISGGGRCNFTNQNVGAENYISANPHFCRSALSRFTPQDIIGYLRKHNIDWQEKKLGQLFLKNTSRDIIDMLRQECLETGAEFLTGKEVVEVHHEAGKKDREFTVLIENQAISAPSLVIATGGLSVPETGSSPFGYKLAKQFGLQVTELKPGLVPITTQSGFPDLAGISIHTIATCNKMSFREDLLFTHNGLSGPAILQISSYWNSGDPIELDLLPGLEDVLLADYPGKKLLSTALAQYLPKKFAQYYCRNWLEDKAIGHYSLNQLKMIEKNLHRFSIIPTGTEGFRKAEVTVGGVSTHELSSKSMESKRVPGLFFIGEVVDVTGWLGGYNFQWAWSSGYVAGSFA</sequence>
<dbReference type="Gene3D" id="2.40.30.10">
    <property type="entry name" value="Translation factors"/>
    <property type="match status" value="1"/>
</dbReference>
<dbReference type="SUPFAM" id="SSF160996">
    <property type="entry name" value="HI0933 insert domain-like"/>
    <property type="match status" value="1"/>
</dbReference>
<dbReference type="InterPro" id="IPR057661">
    <property type="entry name" value="RsdA/BaiN/AoA(So)_Rossmann"/>
</dbReference>
<reference evidence="6 7" key="1">
    <citation type="journal article" date="2012" name="J. Bacteriol.">
        <title>Complete Genome Sequence of Leptospirillum ferrooxidans Strain C2-3, Isolated from a Fresh Volcanic Ash Deposit on the Island of Miyake, Japan.</title>
        <authorList>
            <person name="Fujimura R."/>
            <person name="Sato Y."/>
            <person name="Nishizawa T."/>
            <person name="Oshima K."/>
            <person name="Kim S.-W."/>
            <person name="Hattori M."/>
            <person name="Kamijo T."/>
            <person name="Ohta H."/>
        </authorList>
    </citation>
    <scope>NUCLEOTIDE SEQUENCE [LARGE SCALE GENOMIC DNA]</scope>
    <source>
        <strain evidence="6 7">C2-3</strain>
    </source>
</reference>
<dbReference type="EMBL" id="AP012342">
    <property type="protein sequence ID" value="BAM07406.1"/>
    <property type="molecule type" value="Genomic_DNA"/>
</dbReference>
<dbReference type="Gene3D" id="3.50.50.60">
    <property type="entry name" value="FAD/NAD(P)-binding domain"/>
    <property type="match status" value="1"/>
</dbReference>
<dbReference type="InterPro" id="IPR055178">
    <property type="entry name" value="RsdA/BaiN/AoA(So)-like_dom"/>
</dbReference>
<reference evidence="7" key="2">
    <citation type="submission" date="2012-03" db="EMBL/GenBank/DDBJ databases">
        <title>The complete genome sequence of the pioneer microbe on fresh volcanic deposit, Leptospirillum ferrooxidans strain C2-3.</title>
        <authorList>
            <person name="Fujimura R."/>
            <person name="Sato Y."/>
            <person name="Nishizawa T."/>
            <person name="Nanba K."/>
            <person name="Oshima K."/>
            <person name="Hattori M."/>
            <person name="Kamijo T."/>
            <person name="Ohta H."/>
        </authorList>
    </citation>
    <scope>NUCLEOTIDE SEQUENCE [LARGE SCALE GENOMIC DNA]</scope>
    <source>
        <strain evidence="7">C2-3</strain>
    </source>
</reference>
<dbReference type="KEGG" id="lfc:LFE_1726"/>
<evidence type="ECO:0000259" key="4">
    <source>
        <dbReference type="Pfam" id="PF03486"/>
    </source>
</evidence>
<evidence type="ECO:0000259" key="5">
    <source>
        <dbReference type="Pfam" id="PF22780"/>
    </source>
</evidence>
<protein>
    <submittedName>
        <fullName evidence="6">Uncharacterized protein</fullName>
    </submittedName>
</protein>
<keyword evidence="3" id="KW-0274">FAD</keyword>
<evidence type="ECO:0000256" key="1">
    <source>
        <dbReference type="ARBA" id="ARBA00001974"/>
    </source>
</evidence>
<keyword evidence="2" id="KW-0285">Flavoprotein</keyword>
<dbReference type="InterPro" id="IPR004792">
    <property type="entry name" value="BaiN-like"/>
</dbReference>
<dbReference type="HOGENOM" id="CLU_025174_2_0_0"/>
<dbReference type="InterPro" id="IPR036188">
    <property type="entry name" value="FAD/NAD-bd_sf"/>
</dbReference>
<dbReference type="Pfam" id="PF22780">
    <property type="entry name" value="HI0933_like_1st"/>
    <property type="match status" value="1"/>
</dbReference>
<accession>I0IQ57</accession>
<evidence type="ECO:0000256" key="3">
    <source>
        <dbReference type="ARBA" id="ARBA00022827"/>
    </source>
</evidence>
<dbReference type="PANTHER" id="PTHR42887:SF2">
    <property type="entry name" value="OS12G0638800 PROTEIN"/>
    <property type="match status" value="1"/>
</dbReference>
<gene>
    <name evidence="6" type="ordered locus">LFE_1726</name>
</gene>
<dbReference type="PANTHER" id="PTHR42887">
    <property type="entry name" value="OS12G0638800 PROTEIN"/>
    <property type="match status" value="1"/>
</dbReference>
<dbReference type="Gene3D" id="1.10.8.260">
    <property type="entry name" value="HI0933 insert domain-like"/>
    <property type="match status" value="1"/>
</dbReference>
<keyword evidence="7" id="KW-1185">Reference proteome</keyword>
<dbReference type="eggNOG" id="COG2081">
    <property type="taxonomic scope" value="Bacteria"/>
</dbReference>
<dbReference type="SUPFAM" id="SSF51905">
    <property type="entry name" value="FAD/NAD(P)-binding domain"/>
    <property type="match status" value="1"/>
</dbReference>
<dbReference type="Pfam" id="PF03486">
    <property type="entry name" value="HI0933_like"/>
    <property type="match status" value="1"/>
</dbReference>
<feature type="domain" description="RsdA/BaiN/AoA(So)-like Rossmann fold-like" evidence="4">
    <location>
        <begin position="1"/>
        <end position="370"/>
    </location>
</feature>
<organism evidence="6 7">
    <name type="scientific">Leptospirillum ferrooxidans (strain C2-3)</name>
    <dbReference type="NCBI Taxonomy" id="1162668"/>
    <lineage>
        <taxon>Bacteria</taxon>
        <taxon>Pseudomonadati</taxon>
        <taxon>Nitrospirota</taxon>
        <taxon>Nitrospiria</taxon>
        <taxon>Nitrospirales</taxon>
        <taxon>Nitrospiraceae</taxon>
        <taxon>Leptospirillum</taxon>
    </lineage>
</organism>
<name>I0IQ57_LEPFC</name>
<dbReference type="NCBIfam" id="TIGR00275">
    <property type="entry name" value="aminoacetone oxidase family FAD-binding enzyme"/>
    <property type="match status" value="1"/>
</dbReference>
<dbReference type="InterPro" id="IPR023166">
    <property type="entry name" value="BaiN-like_dom_sf"/>
</dbReference>
<dbReference type="AlphaFoldDB" id="I0IQ57"/>
<evidence type="ECO:0000313" key="6">
    <source>
        <dbReference type="EMBL" id="BAM07406.1"/>
    </source>
</evidence>
<comment type="cofactor">
    <cofactor evidence="1">
        <name>FAD</name>
        <dbReference type="ChEBI" id="CHEBI:57692"/>
    </cofactor>
</comment>